<proteinExistence type="predicted"/>
<keyword evidence="2" id="KW-1185">Reference proteome</keyword>
<accession>A0A011UXM1</accession>
<dbReference type="GO" id="GO:0006635">
    <property type="term" value="P:fatty acid beta-oxidation"/>
    <property type="evidence" value="ECO:0007669"/>
    <property type="project" value="TreeGrafter"/>
</dbReference>
<reference evidence="1 2" key="1">
    <citation type="submission" date="2013-06" db="EMBL/GenBank/DDBJ databases">
        <title>Rumen cellulosomics: divergent fiber-degrading strategies revealed by comparative genome-wide analysis of six Ruminococcal strains.</title>
        <authorList>
            <person name="Dassa B."/>
            <person name="Borovok I."/>
            <person name="Lamed R."/>
            <person name="Flint H."/>
            <person name="Yeoman C.J."/>
            <person name="White B."/>
            <person name="Bayer E.A."/>
        </authorList>
    </citation>
    <scope>NUCLEOTIDE SEQUENCE [LARGE SCALE GENOMIC DNA]</scope>
    <source>
        <strain evidence="1 2">SY3</strain>
    </source>
</reference>
<evidence type="ECO:0000313" key="2">
    <source>
        <dbReference type="Proteomes" id="UP000021369"/>
    </source>
</evidence>
<dbReference type="SUPFAM" id="SSF52096">
    <property type="entry name" value="ClpP/crotonase"/>
    <property type="match status" value="1"/>
</dbReference>
<dbReference type="CDD" id="cd06558">
    <property type="entry name" value="crotonase-like"/>
    <property type="match status" value="1"/>
</dbReference>
<protein>
    <submittedName>
        <fullName evidence="1">Enoyl-CoA hydratase</fullName>
    </submittedName>
</protein>
<name>A0A011UXM1_RUMAL</name>
<comment type="caution">
    <text evidence="1">The sequence shown here is derived from an EMBL/GenBank/DDBJ whole genome shotgun (WGS) entry which is preliminary data.</text>
</comment>
<dbReference type="AlphaFoldDB" id="A0A011UXM1"/>
<dbReference type="EMBL" id="JEOB01000004">
    <property type="protein sequence ID" value="EXM37952.1"/>
    <property type="molecule type" value="Genomic_DNA"/>
</dbReference>
<dbReference type="PANTHER" id="PTHR11941:SF54">
    <property type="entry name" value="ENOYL-COA HYDRATASE, MITOCHONDRIAL"/>
    <property type="match status" value="1"/>
</dbReference>
<sequence>MNSVLSEIHSEGSIAVLTIENGAKNLISEPEFIEREILLEWLEENPQTKALVITGKGRHFSHGADVSLFDADNVRNISEKLKKGRELLNTIESLPIVTVAAVNGGCFGGGLEIAMSCRFRIVSSKARLGLTEVMHGVVPGMGGIERLSRIIGAEKALKMILQGEMLSADKALSIGLVTKVTEEKDALPEAMRFAEDIVSSVSVTQINAVVNTMNRSFDGEPDPSFGAFEAALEEAFRK</sequence>
<dbReference type="Gene3D" id="3.90.226.10">
    <property type="entry name" value="2-enoyl-CoA Hydratase, Chain A, domain 1"/>
    <property type="match status" value="1"/>
</dbReference>
<dbReference type="PANTHER" id="PTHR11941">
    <property type="entry name" value="ENOYL-COA HYDRATASE-RELATED"/>
    <property type="match status" value="1"/>
</dbReference>
<dbReference type="Proteomes" id="UP000021369">
    <property type="component" value="Unassembled WGS sequence"/>
</dbReference>
<dbReference type="OrthoDB" id="9775794at2"/>
<dbReference type="InterPro" id="IPR001753">
    <property type="entry name" value="Enoyl-CoA_hydra/iso"/>
</dbReference>
<dbReference type="PATRIC" id="fig|1341156.4.peg.2947"/>
<dbReference type="InterPro" id="IPR029045">
    <property type="entry name" value="ClpP/crotonase-like_dom_sf"/>
</dbReference>
<dbReference type="GO" id="GO:0003824">
    <property type="term" value="F:catalytic activity"/>
    <property type="evidence" value="ECO:0007669"/>
    <property type="project" value="UniProtKB-ARBA"/>
</dbReference>
<evidence type="ECO:0000313" key="1">
    <source>
        <dbReference type="EMBL" id="EXM37952.1"/>
    </source>
</evidence>
<organism evidence="1 2">
    <name type="scientific">Ruminococcus albus SY3</name>
    <dbReference type="NCBI Taxonomy" id="1341156"/>
    <lineage>
        <taxon>Bacteria</taxon>
        <taxon>Bacillati</taxon>
        <taxon>Bacillota</taxon>
        <taxon>Clostridia</taxon>
        <taxon>Eubacteriales</taxon>
        <taxon>Oscillospiraceae</taxon>
        <taxon>Ruminococcus</taxon>
    </lineage>
</organism>
<dbReference type="RefSeq" id="WP_051506647.1">
    <property type="nucleotide sequence ID" value="NZ_JEOB01000004.1"/>
</dbReference>
<dbReference type="Pfam" id="PF00378">
    <property type="entry name" value="ECH_1"/>
    <property type="match status" value="1"/>
</dbReference>
<gene>
    <name evidence="1" type="ORF">RASY3_16735</name>
</gene>